<proteinExistence type="predicted"/>
<dbReference type="Pfam" id="PF03466">
    <property type="entry name" value="LysR_substrate"/>
    <property type="match status" value="1"/>
</dbReference>
<dbReference type="Gene3D" id="3.40.190.10">
    <property type="entry name" value="Periplasmic binding protein-like II"/>
    <property type="match status" value="2"/>
</dbReference>
<organism evidence="2 3">
    <name type="scientific">Variibacter gotjawalensis</name>
    <dbReference type="NCBI Taxonomy" id="1333996"/>
    <lineage>
        <taxon>Bacteria</taxon>
        <taxon>Pseudomonadati</taxon>
        <taxon>Pseudomonadota</taxon>
        <taxon>Alphaproteobacteria</taxon>
        <taxon>Hyphomicrobiales</taxon>
        <taxon>Nitrobacteraceae</taxon>
        <taxon>Variibacter</taxon>
    </lineage>
</organism>
<dbReference type="Proteomes" id="UP000236884">
    <property type="component" value="Chromosome"/>
</dbReference>
<keyword evidence="3" id="KW-1185">Reference proteome</keyword>
<gene>
    <name evidence="2" type="ORF">GJW-30_1_01978</name>
</gene>
<sequence length="160" mass="17354">MGEYPRVNIVTATGLNGAMIERLGSPFDLVIAMHPSGTGRGHFLRREQAVWAAAINDLDLSDQLQLALYPPECLLREWAIEALDKIGPGWRLAFVSHSTAAVEAVAAEGLAVTVMKAGTFPRSLRHVPESVLPPLPSADICLHTTRSLARAKHLLVLSMR</sequence>
<feature type="domain" description="LysR substrate-binding" evidence="1">
    <location>
        <begin position="3"/>
        <end position="144"/>
    </location>
</feature>
<dbReference type="AlphaFoldDB" id="A0A0S3PTZ6"/>
<evidence type="ECO:0000313" key="3">
    <source>
        <dbReference type="Proteomes" id="UP000236884"/>
    </source>
</evidence>
<dbReference type="SUPFAM" id="SSF53850">
    <property type="entry name" value="Periplasmic binding protein-like II"/>
    <property type="match status" value="1"/>
</dbReference>
<evidence type="ECO:0000313" key="2">
    <source>
        <dbReference type="EMBL" id="BAT59445.1"/>
    </source>
</evidence>
<dbReference type="KEGG" id="vgo:GJW-30_1_01978"/>
<evidence type="ECO:0000259" key="1">
    <source>
        <dbReference type="Pfam" id="PF03466"/>
    </source>
</evidence>
<reference evidence="2 3" key="1">
    <citation type="submission" date="2015-08" db="EMBL/GenBank/DDBJ databases">
        <title>Investigation of the bacterial diversity of lava forest soil.</title>
        <authorList>
            <person name="Lee J.S."/>
        </authorList>
    </citation>
    <scope>NUCLEOTIDE SEQUENCE [LARGE SCALE GENOMIC DNA]</scope>
    <source>
        <strain evidence="2 3">GJW-30</strain>
    </source>
</reference>
<dbReference type="EMBL" id="AP014946">
    <property type="protein sequence ID" value="BAT59445.1"/>
    <property type="molecule type" value="Genomic_DNA"/>
</dbReference>
<accession>A0A0S3PTZ6</accession>
<protein>
    <submittedName>
        <fullName evidence="2">LysR substrate binding domain protein</fullName>
    </submittedName>
</protein>
<dbReference type="RefSeq" id="WP_245408714.1">
    <property type="nucleotide sequence ID" value="NZ_AP014946.1"/>
</dbReference>
<dbReference type="InterPro" id="IPR005119">
    <property type="entry name" value="LysR_subst-bd"/>
</dbReference>
<name>A0A0S3PTZ6_9BRAD</name>